<comment type="caution">
    <text evidence="5">The sequence shown here is derived from an EMBL/GenBank/DDBJ whole genome shotgun (WGS) entry which is preliminary data.</text>
</comment>
<keyword evidence="2" id="KW-0808">Transferase</keyword>
<dbReference type="InterPro" id="IPR013785">
    <property type="entry name" value="Aldolase_TIM"/>
</dbReference>
<accession>A0A8J8CAG5</accession>
<dbReference type="Pfam" id="PF05853">
    <property type="entry name" value="BKACE"/>
    <property type="match status" value="1"/>
</dbReference>
<evidence type="ECO:0000256" key="3">
    <source>
        <dbReference type="ARBA" id="ARBA00022723"/>
    </source>
</evidence>
<keyword evidence="3" id="KW-0479">Metal-binding</keyword>
<dbReference type="AlphaFoldDB" id="A0A8J8CAG5"/>
<keyword evidence="6" id="KW-1185">Reference proteome</keyword>
<dbReference type="Proteomes" id="UP000783863">
    <property type="component" value="Unassembled WGS sequence"/>
</dbReference>
<evidence type="ECO:0000256" key="1">
    <source>
        <dbReference type="ARBA" id="ARBA00001947"/>
    </source>
</evidence>
<dbReference type="RefSeq" id="WP_220587293.1">
    <property type="nucleotide sequence ID" value="NZ_RKLQ01000001.1"/>
</dbReference>
<organism evidence="5 6">
    <name type="scientific">Haloarcula salinisoli</name>
    <dbReference type="NCBI Taxonomy" id="2487746"/>
    <lineage>
        <taxon>Archaea</taxon>
        <taxon>Methanobacteriati</taxon>
        <taxon>Methanobacteriota</taxon>
        <taxon>Stenosarchaea group</taxon>
        <taxon>Halobacteria</taxon>
        <taxon>Halobacteriales</taxon>
        <taxon>Haloarculaceae</taxon>
        <taxon>Haloarcula</taxon>
    </lineage>
</organism>
<dbReference type="EMBL" id="RKLQ01000001">
    <property type="protein sequence ID" value="MBX0303073.1"/>
    <property type="molecule type" value="Genomic_DNA"/>
</dbReference>
<keyword evidence="4" id="KW-0862">Zinc</keyword>
<evidence type="ECO:0000256" key="2">
    <source>
        <dbReference type="ARBA" id="ARBA00022679"/>
    </source>
</evidence>
<evidence type="ECO:0000313" key="5">
    <source>
        <dbReference type="EMBL" id="MBX0303073.1"/>
    </source>
</evidence>
<dbReference type="PANTHER" id="PTHR37418">
    <property type="entry name" value="3-KETO-5-AMINOHEXANOATE CLEAVAGE ENZYME-RELATED"/>
    <property type="match status" value="1"/>
</dbReference>
<dbReference type="Gene3D" id="3.20.20.70">
    <property type="entry name" value="Aldolase class I"/>
    <property type="match status" value="1"/>
</dbReference>
<protein>
    <submittedName>
        <fullName evidence="5">3-keto-5-aminohexanoate cleavage protein</fullName>
    </submittedName>
</protein>
<dbReference type="InterPro" id="IPR008567">
    <property type="entry name" value="BKACE"/>
</dbReference>
<gene>
    <name evidence="5" type="ORF">EGD98_05225</name>
</gene>
<dbReference type="GO" id="GO:0043720">
    <property type="term" value="F:3-keto-5-aminohexanoate cleavage activity"/>
    <property type="evidence" value="ECO:0007669"/>
    <property type="project" value="InterPro"/>
</dbReference>
<reference evidence="5" key="1">
    <citation type="submission" date="2021-06" db="EMBL/GenBank/DDBJ databases">
        <title>Halomicroarcula sp. F24A a new haloarchaeum isolated from saline soil.</title>
        <authorList>
            <person name="Duran-Viseras A."/>
            <person name="Sanchez-Porro C."/>
            <person name="Ventosa A."/>
        </authorList>
    </citation>
    <scope>NUCLEOTIDE SEQUENCE</scope>
    <source>
        <strain evidence="5">F24A</strain>
    </source>
</reference>
<comment type="cofactor">
    <cofactor evidence="1">
        <name>Zn(2+)</name>
        <dbReference type="ChEBI" id="CHEBI:29105"/>
    </cofactor>
</comment>
<name>A0A8J8CAG5_9EURY</name>
<dbReference type="PANTHER" id="PTHR37418:SF2">
    <property type="entry name" value="3-KETO-5-AMINOHEXANOATE CLEAVAGE ENZYME"/>
    <property type="match status" value="1"/>
</dbReference>
<sequence length="290" mass="30816">MTYREYMRGDEVTLGVAPTGYRYSTDVNDALPVEPESVATQVYESMALGATVTVLHGRDADGNPDPTRLPAFGRAVRELCGDDVLLEYAAEPDAPLGDFLDALDGEPAPDLATVRLGPTQTGYRRVSETSRRDTEQLVDALTDRGITPNVLVTGGADCHELARLREQAVLPDPPVVTVLLGAPSGAVGTPLSLLSVLDAVPDGAHVFVRATGPNQYPLTTLAFFMGAHPMVGMADNLFFDPDTPVERNAQLVRTVAQLAQRSLRSLADIGAASRRLTLPPAVAEGNDVEA</sequence>
<evidence type="ECO:0000256" key="4">
    <source>
        <dbReference type="ARBA" id="ARBA00022833"/>
    </source>
</evidence>
<proteinExistence type="predicted"/>
<evidence type="ECO:0000313" key="6">
    <source>
        <dbReference type="Proteomes" id="UP000783863"/>
    </source>
</evidence>
<dbReference type="GO" id="GO:0046872">
    <property type="term" value="F:metal ion binding"/>
    <property type="evidence" value="ECO:0007669"/>
    <property type="project" value="UniProtKB-KW"/>
</dbReference>